<dbReference type="EMBL" id="FR824233">
    <property type="protein sequence ID" value="CCA23299.1"/>
    <property type="molecule type" value="Genomic_DNA"/>
</dbReference>
<name>F0WFK5_9STRA</name>
<dbReference type="SMART" id="SM00280">
    <property type="entry name" value="KAZAL"/>
    <property type="match status" value="1"/>
</dbReference>
<sequence>MSGQVGQDHSPSHFYTILFSFYFRVRTAKCFTLVKKTIMMAKALKTMALAWTFTLAHPQMIGDHNMCNPQPECTQEADPVCGSNYYTYANRCFLANDRCTYPHLSVRADGICAAGVSRNDSNLRGRAGELDP</sequence>
<accession>F0WFK5</accession>
<dbReference type="Gene3D" id="3.30.60.30">
    <property type="match status" value="1"/>
</dbReference>
<dbReference type="PROSITE" id="PS51465">
    <property type="entry name" value="KAZAL_2"/>
    <property type="match status" value="1"/>
</dbReference>
<organism evidence="2">
    <name type="scientific">Albugo laibachii Nc14</name>
    <dbReference type="NCBI Taxonomy" id="890382"/>
    <lineage>
        <taxon>Eukaryota</taxon>
        <taxon>Sar</taxon>
        <taxon>Stramenopiles</taxon>
        <taxon>Oomycota</taxon>
        <taxon>Peronosporomycetes</taxon>
        <taxon>Albuginales</taxon>
        <taxon>Albuginaceae</taxon>
        <taxon>Albugo</taxon>
    </lineage>
</organism>
<dbReference type="Pfam" id="PF00050">
    <property type="entry name" value="Kazal_1"/>
    <property type="match status" value="1"/>
</dbReference>
<dbReference type="InterPro" id="IPR002350">
    <property type="entry name" value="Kazal_dom"/>
</dbReference>
<dbReference type="InterPro" id="IPR036058">
    <property type="entry name" value="Kazal_dom_sf"/>
</dbReference>
<evidence type="ECO:0000313" key="3">
    <source>
        <dbReference type="EMBL" id="CCA23299.1"/>
    </source>
</evidence>
<dbReference type="CDD" id="cd00104">
    <property type="entry name" value="KAZAL_FS"/>
    <property type="match status" value="1"/>
</dbReference>
<dbReference type="HOGENOM" id="CLU_1920982_0_0_1"/>
<reference evidence="2" key="1">
    <citation type="journal article" date="2011" name="PLoS Biol.">
        <title>Gene gain and loss during evolution of obligate parasitism in the white rust pathogen of Arabidopsis thaliana.</title>
        <authorList>
            <person name="Kemen E."/>
            <person name="Gardiner A."/>
            <person name="Schultz-Larsen T."/>
            <person name="Kemen A.C."/>
            <person name="Balmuth A.L."/>
            <person name="Robert-Seilaniantz A."/>
            <person name="Bailey K."/>
            <person name="Holub E."/>
            <person name="Studholme D.J."/>
            <person name="Maclean D."/>
            <person name="Jones J.D."/>
        </authorList>
    </citation>
    <scope>NUCLEOTIDE SEQUENCE</scope>
</reference>
<evidence type="ECO:0000259" key="1">
    <source>
        <dbReference type="PROSITE" id="PS51465"/>
    </source>
</evidence>
<dbReference type="EMBL" id="FR824129">
    <property type="protein sequence ID" value="CCA19987.1"/>
    <property type="molecule type" value="Genomic_DNA"/>
</dbReference>
<dbReference type="SUPFAM" id="SSF100895">
    <property type="entry name" value="Kazal-type serine protease inhibitors"/>
    <property type="match status" value="1"/>
</dbReference>
<evidence type="ECO:0000313" key="2">
    <source>
        <dbReference type="EMBL" id="CCA19987.1"/>
    </source>
</evidence>
<dbReference type="AlphaFoldDB" id="F0WFK5"/>
<gene>
    <name evidence="2" type="primary">AlNc14C84G5389</name>
    <name evidence="3" type="synonym">AlNc14C188G8390</name>
    <name evidence="2" type="ORF">ALNC14_061300</name>
    <name evidence="3" type="ORF">ALNC14_094420</name>
</gene>
<feature type="domain" description="Kazal-like" evidence="1">
    <location>
        <begin position="61"/>
        <end position="114"/>
    </location>
</feature>
<protein>
    <submittedName>
        <fullName evidence="3">AlNc14C188G8390 protein</fullName>
    </submittedName>
    <submittedName>
        <fullName evidence="2">AlNc14C84G5389 protein</fullName>
    </submittedName>
</protein>
<proteinExistence type="predicted"/>
<reference evidence="2" key="2">
    <citation type="submission" date="2011-02" db="EMBL/GenBank/DDBJ databases">
        <authorList>
            <person name="MacLean D."/>
        </authorList>
    </citation>
    <scope>NUCLEOTIDE SEQUENCE</scope>
</reference>